<comment type="caution">
    <text evidence="2">The sequence shown here is derived from an EMBL/GenBank/DDBJ whole genome shotgun (WGS) entry which is preliminary data.</text>
</comment>
<dbReference type="InterPro" id="IPR026784">
    <property type="entry name" value="Coact_PPARg"/>
</dbReference>
<protein>
    <recommendedName>
        <fullName evidence="4">Constitutive coactivator of peroxisome proliferator-activated receptor gamma</fullName>
    </recommendedName>
</protein>
<evidence type="ECO:0000256" key="1">
    <source>
        <dbReference type="ARBA" id="ARBA00009495"/>
    </source>
</evidence>
<dbReference type="AlphaFoldDB" id="A0AAV6U2G6"/>
<dbReference type="EMBL" id="JAFNEN010000705">
    <property type="protein sequence ID" value="KAG8178289.1"/>
    <property type="molecule type" value="Genomic_DNA"/>
</dbReference>
<keyword evidence="3" id="KW-1185">Reference proteome</keyword>
<proteinExistence type="inferred from homology"/>
<dbReference type="PANTHER" id="PTHR15976">
    <property type="entry name" value="CONSTITUTIVE COACTIVATOR OF PEROXISOME PROLIFERATOR-ACTIVATED RECEPTOR GAMMA"/>
    <property type="match status" value="1"/>
</dbReference>
<sequence length="621" mass="72120">MGVRGLQTYIERDCPDACKSVSVKEIADKHRHFYNCDPVLVVDGMSMINRLYQNANLEWIYGGQWLQFVKVLEEFISRFKNIGVSLVFFFDGTISAEKRDEWVRRRVSKYETIASIFQEIKCTLREPDRQSFQLPTAMGTLTRFATKELGAEVVQTDKDADEAIADYANNHREVCGILSQDSDFIIYNTKTYLSLMHLDLQSLRTIHYDRDCFANRYLKLSVSQLPLFACLNGNDYVPSEKLRSFHQQVSKNGRIYLAAMAENMAEVIRAKGWTGDPNNLPELERISLTLFGHPGSATTIQNGLKSYVIGINLPVPNVRIQVSPEFQRTVYDHHLKCLNTFIFNLMCKLEYESSEPLEDHKSDLPPSALVYRQIRQRVYGVIFNQYYHNPSEYTFRENERISIKEWCAYYGNYMVHPEYIKPLPLKFWDGPIPSIEDVWFKLPEEKKMKVFWSILHISMEFEVLNKIPKPFVVLACILHYLILGLKQRPLLEAWEVAVFVAQALMKKTPSELERLMAPIVDAKAVSLSTLFMRGVTTILLVHGACASPFPLTYAMPWHFFDGKLFHHLYIKAKHPITVYELCSGQESTIKEFYELLSVITRNTAYDFRKMDWRNIFSDFTY</sequence>
<accession>A0AAV6U2G6</accession>
<dbReference type="Proteomes" id="UP000827092">
    <property type="component" value="Unassembled WGS sequence"/>
</dbReference>
<dbReference type="PANTHER" id="PTHR15976:SF17">
    <property type="entry name" value="CONSTITUTIVE COACTIVATOR OF PEROXISOME PROLIFERATOR-ACTIVATED RECEPTOR GAMMA"/>
    <property type="match status" value="1"/>
</dbReference>
<dbReference type="SUPFAM" id="SSF88723">
    <property type="entry name" value="PIN domain-like"/>
    <property type="match status" value="1"/>
</dbReference>
<gene>
    <name evidence="2" type="ORF">JTE90_001325</name>
</gene>
<organism evidence="2 3">
    <name type="scientific">Oedothorax gibbosus</name>
    <dbReference type="NCBI Taxonomy" id="931172"/>
    <lineage>
        <taxon>Eukaryota</taxon>
        <taxon>Metazoa</taxon>
        <taxon>Ecdysozoa</taxon>
        <taxon>Arthropoda</taxon>
        <taxon>Chelicerata</taxon>
        <taxon>Arachnida</taxon>
        <taxon>Araneae</taxon>
        <taxon>Araneomorphae</taxon>
        <taxon>Entelegynae</taxon>
        <taxon>Araneoidea</taxon>
        <taxon>Linyphiidae</taxon>
        <taxon>Erigoninae</taxon>
        <taxon>Oedothorax</taxon>
    </lineage>
</organism>
<comment type="similarity">
    <text evidence="1">Belongs to the constitutive coactivator of PPAR-gamma family.</text>
</comment>
<dbReference type="GO" id="GO:0005634">
    <property type="term" value="C:nucleus"/>
    <property type="evidence" value="ECO:0007669"/>
    <property type="project" value="TreeGrafter"/>
</dbReference>
<evidence type="ECO:0000313" key="2">
    <source>
        <dbReference type="EMBL" id="KAG8178289.1"/>
    </source>
</evidence>
<evidence type="ECO:0008006" key="4">
    <source>
        <dbReference type="Google" id="ProtNLM"/>
    </source>
</evidence>
<evidence type="ECO:0000313" key="3">
    <source>
        <dbReference type="Proteomes" id="UP000827092"/>
    </source>
</evidence>
<dbReference type="InterPro" id="IPR029060">
    <property type="entry name" value="PIN-like_dom_sf"/>
</dbReference>
<dbReference type="Gene3D" id="3.40.50.1010">
    <property type="entry name" value="5'-nuclease"/>
    <property type="match status" value="1"/>
</dbReference>
<name>A0AAV6U2G6_9ARAC</name>
<reference evidence="2 3" key="1">
    <citation type="journal article" date="2022" name="Nat. Ecol. Evol.">
        <title>A masculinizing supergene underlies an exaggerated male reproductive morph in a spider.</title>
        <authorList>
            <person name="Hendrickx F."/>
            <person name="De Corte Z."/>
            <person name="Sonet G."/>
            <person name="Van Belleghem S.M."/>
            <person name="Kostlbacher S."/>
            <person name="Vangestel C."/>
        </authorList>
    </citation>
    <scope>NUCLEOTIDE SEQUENCE [LARGE SCALE GENOMIC DNA]</scope>
    <source>
        <strain evidence="2">W744_W776</strain>
    </source>
</reference>